<evidence type="ECO:0000313" key="1">
    <source>
        <dbReference type="EMBL" id="CAF2868312.1"/>
    </source>
</evidence>
<name>A0A7R8CMS3_LEPSM</name>
<evidence type="ECO:0000313" key="2">
    <source>
        <dbReference type="Proteomes" id="UP000675881"/>
    </source>
</evidence>
<gene>
    <name evidence="1" type="ORF">LSAA_6876</name>
</gene>
<dbReference type="EMBL" id="HG994581">
    <property type="protein sequence ID" value="CAF2868312.1"/>
    <property type="molecule type" value="Genomic_DNA"/>
</dbReference>
<keyword evidence="2" id="KW-1185">Reference proteome</keyword>
<proteinExistence type="predicted"/>
<dbReference type="AlphaFoldDB" id="A0A7R8CMS3"/>
<protein>
    <submittedName>
        <fullName evidence="1">(salmon louse) hypothetical protein</fullName>
    </submittedName>
</protein>
<reference evidence="1" key="1">
    <citation type="submission" date="2021-02" db="EMBL/GenBank/DDBJ databases">
        <authorList>
            <person name="Bekaert M."/>
        </authorList>
    </citation>
    <scope>NUCLEOTIDE SEQUENCE</scope>
    <source>
        <strain evidence="1">IoA-00</strain>
    </source>
</reference>
<accession>A0A7R8CMS3</accession>
<organism evidence="1 2">
    <name type="scientific">Lepeophtheirus salmonis</name>
    <name type="common">Salmon louse</name>
    <name type="synonym">Caligus salmonis</name>
    <dbReference type="NCBI Taxonomy" id="72036"/>
    <lineage>
        <taxon>Eukaryota</taxon>
        <taxon>Metazoa</taxon>
        <taxon>Ecdysozoa</taxon>
        <taxon>Arthropoda</taxon>
        <taxon>Crustacea</taxon>
        <taxon>Multicrustacea</taxon>
        <taxon>Hexanauplia</taxon>
        <taxon>Copepoda</taxon>
        <taxon>Siphonostomatoida</taxon>
        <taxon>Caligidae</taxon>
        <taxon>Lepeophtheirus</taxon>
    </lineage>
</organism>
<sequence length="104" mass="11768">MCPPSILMQFSILFLNLWQVKTTSSLSKLETTFFMLDIREFTLVVRLRASYGLNTNKNHKGVDPLFCLSPYMRKTFDCSNANVLLGGWVGAESCWSGGWVPKVI</sequence>
<dbReference type="Proteomes" id="UP000675881">
    <property type="component" value="Chromosome 2"/>
</dbReference>